<dbReference type="EMBL" id="CP009509">
    <property type="protein sequence ID" value="AKB41928.1"/>
    <property type="molecule type" value="Genomic_DNA"/>
</dbReference>
<dbReference type="RefSeq" id="WP_080925798.1">
    <property type="nucleotide sequence ID" value="NZ_CP009509.1"/>
</dbReference>
<gene>
    <name evidence="2" type="ORF">MSMAW_2937</name>
</gene>
<organism evidence="2 3">
    <name type="scientific">Methanosarcina mazei WWM610</name>
    <dbReference type="NCBI Taxonomy" id="1434117"/>
    <lineage>
        <taxon>Archaea</taxon>
        <taxon>Methanobacteriati</taxon>
        <taxon>Methanobacteriota</taxon>
        <taxon>Stenosarchaea group</taxon>
        <taxon>Methanomicrobia</taxon>
        <taxon>Methanosarcinales</taxon>
        <taxon>Methanosarcinaceae</taxon>
        <taxon>Methanosarcina</taxon>
    </lineage>
</organism>
<protein>
    <submittedName>
        <fullName evidence="2">Uncharacterized protein</fullName>
    </submittedName>
</protein>
<accession>A0A0E3Q122</accession>
<keyword evidence="1" id="KW-1133">Transmembrane helix</keyword>
<feature type="transmembrane region" description="Helical" evidence="1">
    <location>
        <begin position="7"/>
        <end position="25"/>
    </location>
</feature>
<evidence type="ECO:0000256" key="1">
    <source>
        <dbReference type="SAM" id="Phobius"/>
    </source>
</evidence>
<keyword evidence="1" id="KW-0472">Membrane</keyword>
<sequence>MKKDYKKYFLAGPIPLILVIILFYLHPVNEGPPRSEYSEGIWNNCNFTKPAEEWSAAAKRFGGENAVIDLVVAQAHANELTYLPYPFEKSENVYSYSQTDQVEPYLKKFDEDGLKVILSIQPNNADVADLIDIILTRYGHHESIIGVNIDMEWKLTGNPCHVSNEERNLWLNRVQKYNPEFKLFLTYFKDYTYFPDDAEDVVILYDGEKATQTTLMREYGNLASHYTSAGIYTGYSSSTPPTASHDSIMAAAPNTQYILHIV</sequence>
<reference evidence="2 3" key="1">
    <citation type="submission" date="2014-07" db="EMBL/GenBank/DDBJ databases">
        <title>Methanogenic archaea and the global carbon cycle.</title>
        <authorList>
            <person name="Henriksen J.R."/>
            <person name="Luke J."/>
            <person name="Reinhart S."/>
            <person name="Benedict M.N."/>
            <person name="Youngblut N.D."/>
            <person name="Metcalf M.E."/>
            <person name="Whitaker R.J."/>
            <person name="Metcalf W.W."/>
        </authorList>
    </citation>
    <scope>NUCLEOTIDE SEQUENCE [LARGE SCALE GENOMIC DNA]</scope>
    <source>
        <strain evidence="2 3">WWM610</strain>
    </source>
</reference>
<proteinExistence type="predicted"/>
<keyword evidence="1" id="KW-0812">Transmembrane</keyword>
<name>A0A0E3Q122_METMZ</name>
<dbReference type="HOGENOM" id="CLU_083531_0_0_2"/>
<evidence type="ECO:0000313" key="3">
    <source>
        <dbReference type="Proteomes" id="UP000033058"/>
    </source>
</evidence>
<dbReference type="GeneID" id="24852733"/>
<dbReference type="Proteomes" id="UP000033058">
    <property type="component" value="Chromosome"/>
</dbReference>
<dbReference type="AlphaFoldDB" id="A0A0E3Q122"/>
<evidence type="ECO:0000313" key="2">
    <source>
        <dbReference type="EMBL" id="AKB41928.1"/>
    </source>
</evidence>
<dbReference type="PATRIC" id="fig|1434117.4.peg.3722"/>